<evidence type="ECO:0000256" key="5">
    <source>
        <dbReference type="ARBA" id="ARBA00022525"/>
    </source>
</evidence>
<dbReference type="GO" id="GO:0008240">
    <property type="term" value="F:tripeptidyl-peptidase activity"/>
    <property type="evidence" value="ECO:0007669"/>
    <property type="project" value="UniProtKB-EC"/>
</dbReference>
<comment type="function">
    <text evidence="2">Secreted tripeptidyl-peptidase which degrades proteins at acidic pHs and is involved in virulence.</text>
</comment>
<evidence type="ECO:0000256" key="12">
    <source>
        <dbReference type="ARBA" id="ARBA00023026"/>
    </source>
</evidence>
<keyword evidence="10 15" id="KW-0720">Serine protease</keyword>
<feature type="compositionally biased region" description="Acidic residues" evidence="16">
    <location>
        <begin position="124"/>
        <end position="138"/>
    </location>
</feature>
<feature type="binding site" evidence="15">
    <location>
        <position position="533"/>
    </location>
    <ligand>
        <name>Ca(2+)</name>
        <dbReference type="ChEBI" id="CHEBI:29108"/>
    </ligand>
</feature>
<sequence>MRLLRVLSAALVFQPNLAASIHHHGARIVGGTHLEDVVIWLRAVDGYVLESTLNDIADPSSAKYGKFLTREEAAALLQPHHSSVDALKRWLFEAGVLPQHVHGKGQTIEARVSKQLAKRLSSLSEEDEGTGERGEDDSTAALRRHVAFVRRASKPRATIPSTHHKRYSLGTSQERSQEKSTNATTNSTGRSSTSCSNGVTPACLRTLYHMGGDSSAQPHSRSSLGVVGFSKQTAQHDQLDKFLAAFAPDAVGANFSTVLVNGGHNPQGDYPGGEANLDIQYAVAMAHRVPVTYYSVGGEDHDFLPDLDIWDPKTQWIEPYTPFLSYLLGLDDEHLPRVISISYGINEQDVPKAHAEQICNMFGQLGTRDVSVIASSGDQGTGISCLSNDGTNTTKFLPDFPASCPYVTSVGGTQGQGPEMAWNLSSGGFSEYWPRPAWQDAAISRYLGGLGDKWAGLYNHRGRGFPDVSIQALGYQMFDHDKLDQADGTSASAPVFAAMVALLNDFRFRLGLPAMGFLNPWLYHIGSLGFTDITEGAAKGCVGTSYSGKPAPVVPGAEWAAAPGWDPATGLGTPLFDRLKALALGQM</sequence>
<evidence type="ECO:0000256" key="7">
    <source>
        <dbReference type="ARBA" id="ARBA00022723"/>
    </source>
</evidence>
<dbReference type="Gene3D" id="3.40.50.200">
    <property type="entry name" value="Peptidase S8/S53 domain"/>
    <property type="match status" value="1"/>
</dbReference>
<dbReference type="FunFam" id="3.40.50.200:FF:000015">
    <property type="entry name" value="Tripeptidyl peptidase A"/>
    <property type="match status" value="1"/>
</dbReference>
<dbReference type="GO" id="GO:0005576">
    <property type="term" value="C:extracellular region"/>
    <property type="evidence" value="ECO:0007669"/>
    <property type="project" value="UniProtKB-SubCell"/>
</dbReference>
<dbReference type="PROSITE" id="PS51695">
    <property type="entry name" value="SEDOLISIN"/>
    <property type="match status" value="1"/>
</dbReference>
<dbReference type="PANTHER" id="PTHR14218:SF15">
    <property type="entry name" value="TRIPEPTIDYL-PEPTIDASE 1"/>
    <property type="match status" value="1"/>
</dbReference>
<evidence type="ECO:0000313" key="19">
    <source>
        <dbReference type="EMBL" id="KAJ6437164.1"/>
    </source>
</evidence>
<dbReference type="SMART" id="SM00944">
    <property type="entry name" value="Pro-kuma_activ"/>
    <property type="match status" value="1"/>
</dbReference>
<dbReference type="SUPFAM" id="SSF52743">
    <property type="entry name" value="Subtilisin-like"/>
    <property type="match status" value="1"/>
</dbReference>
<feature type="chain" id="PRO_5044271446" description="tripeptidyl-peptidase II" evidence="17">
    <location>
        <begin position="19"/>
        <end position="587"/>
    </location>
</feature>
<reference evidence="19" key="1">
    <citation type="submission" date="2023-01" db="EMBL/GenBank/DDBJ databases">
        <title>The growth and conidiation of Purpureocillium lavendulum are regulated by nitrogen source and histone H3K14 acetylation.</title>
        <authorList>
            <person name="Tang P."/>
            <person name="Han J."/>
            <person name="Zhang C."/>
            <person name="Tang P."/>
            <person name="Qi F."/>
            <person name="Zhang K."/>
            <person name="Liang L."/>
        </authorList>
    </citation>
    <scope>NUCLEOTIDE SEQUENCE</scope>
    <source>
        <strain evidence="19">YMF1.00683</strain>
    </source>
</reference>
<keyword evidence="6 15" id="KW-0645">Protease</keyword>
<dbReference type="EMBL" id="JAQHRD010000013">
    <property type="protein sequence ID" value="KAJ6437164.1"/>
    <property type="molecule type" value="Genomic_DNA"/>
</dbReference>
<dbReference type="PROSITE" id="PS00138">
    <property type="entry name" value="SUBTILASE_SER"/>
    <property type="match status" value="1"/>
</dbReference>
<feature type="binding site" evidence="15">
    <location>
        <position position="532"/>
    </location>
    <ligand>
        <name>Ca(2+)</name>
        <dbReference type="ChEBI" id="CHEBI:29108"/>
    </ligand>
</feature>
<evidence type="ECO:0000256" key="8">
    <source>
        <dbReference type="ARBA" id="ARBA00022729"/>
    </source>
</evidence>
<name>A0AB34FEQ6_9HYPO</name>
<keyword evidence="5" id="KW-0964">Secreted</keyword>
<feature type="active site" description="Charge relay system" evidence="15">
    <location>
        <position position="490"/>
    </location>
</feature>
<evidence type="ECO:0000256" key="11">
    <source>
        <dbReference type="ARBA" id="ARBA00022837"/>
    </source>
</evidence>
<evidence type="ECO:0000256" key="3">
    <source>
        <dbReference type="ARBA" id="ARBA00004239"/>
    </source>
</evidence>
<keyword evidence="12" id="KW-0843">Virulence</keyword>
<evidence type="ECO:0000256" key="15">
    <source>
        <dbReference type="PROSITE-ProRule" id="PRU01032"/>
    </source>
</evidence>
<dbReference type="EC" id="3.4.14.10" evidence="4"/>
<keyword evidence="7 15" id="KW-0479">Metal-binding</keyword>
<proteinExistence type="predicted"/>
<dbReference type="CDD" id="cd04056">
    <property type="entry name" value="Peptidases_S53"/>
    <property type="match status" value="1"/>
</dbReference>
<evidence type="ECO:0000256" key="2">
    <source>
        <dbReference type="ARBA" id="ARBA00002451"/>
    </source>
</evidence>
<feature type="compositionally biased region" description="Basic residues" evidence="16">
    <location>
        <begin position="142"/>
        <end position="154"/>
    </location>
</feature>
<feature type="region of interest" description="Disordered" evidence="16">
    <location>
        <begin position="121"/>
        <end position="196"/>
    </location>
</feature>
<dbReference type="InterPro" id="IPR036852">
    <property type="entry name" value="Peptidase_S8/S53_dom_sf"/>
</dbReference>
<evidence type="ECO:0000256" key="10">
    <source>
        <dbReference type="ARBA" id="ARBA00022825"/>
    </source>
</evidence>
<evidence type="ECO:0000256" key="14">
    <source>
        <dbReference type="ARBA" id="ARBA00023180"/>
    </source>
</evidence>
<dbReference type="Pfam" id="PF09286">
    <property type="entry name" value="Pro-kuma_activ"/>
    <property type="match status" value="1"/>
</dbReference>
<protein>
    <recommendedName>
        <fullName evidence="4">tripeptidyl-peptidase II</fullName>
        <ecNumber evidence="4">3.4.14.10</ecNumber>
    </recommendedName>
</protein>
<dbReference type="AlphaFoldDB" id="A0AB34FEQ6"/>
<feature type="signal peptide" evidence="17">
    <location>
        <begin position="1"/>
        <end position="18"/>
    </location>
</feature>
<dbReference type="InterPro" id="IPR023828">
    <property type="entry name" value="Peptidase_S8_Ser-AS"/>
</dbReference>
<accession>A0AB34FEQ6</accession>
<feature type="binding site" evidence="15">
    <location>
        <position position="566"/>
    </location>
    <ligand>
        <name>Ca(2+)</name>
        <dbReference type="ChEBI" id="CHEBI:29108"/>
    </ligand>
</feature>
<evidence type="ECO:0000256" key="16">
    <source>
        <dbReference type="SAM" id="MobiDB-lite"/>
    </source>
</evidence>
<dbReference type="Proteomes" id="UP001163105">
    <property type="component" value="Unassembled WGS sequence"/>
</dbReference>
<dbReference type="InterPro" id="IPR050819">
    <property type="entry name" value="Tripeptidyl-peptidase_I"/>
</dbReference>
<dbReference type="GO" id="GO:0046872">
    <property type="term" value="F:metal ion binding"/>
    <property type="evidence" value="ECO:0007669"/>
    <property type="project" value="UniProtKB-UniRule"/>
</dbReference>
<evidence type="ECO:0000256" key="13">
    <source>
        <dbReference type="ARBA" id="ARBA00023145"/>
    </source>
</evidence>
<keyword evidence="14" id="KW-0325">Glycoprotein</keyword>
<evidence type="ECO:0000313" key="20">
    <source>
        <dbReference type="Proteomes" id="UP001163105"/>
    </source>
</evidence>
<comment type="caution">
    <text evidence="19">The sequence shown here is derived from an EMBL/GenBank/DDBJ whole genome shotgun (WGS) entry which is preliminary data.</text>
</comment>
<dbReference type="GO" id="GO:0004252">
    <property type="term" value="F:serine-type endopeptidase activity"/>
    <property type="evidence" value="ECO:0007669"/>
    <property type="project" value="UniProtKB-UniRule"/>
</dbReference>
<comment type="subcellular location">
    <subcellularLocation>
        <location evidence="3">Secreted</location>
        <location evidence="3">Extracellular space</location>
    </subcellularLocation>
</comment>
<evidence type="ECO:0000259" key="18">
    <source>
        <dbReference type="PROSITE" id="PS51695"/>
    </source>
</evidence>
<comment type="catalytic activity">
    <reaction evidence="1">
        <text>Release of an N-terminal tripeptide from a polypeptide.</text>
        <dbReference type="EC" id="3.4.14.10"/>
    </reaction>
</comment>
<evidence type="ECO:0000256" key="1">
    <source>
        <dbReference type="ARBA" id="ARBA00001910"/>
    </source>
</evidence>
<keyword evidence="11 15" id="KW-0106">Calcium</keyword>
<dbReference type="SUPFAM" id="SSF54897">
    <property type="entry name" value="Protease propeptides/inhibitors"/>
    <property type="match status" value="1"/>
</dbReference>
<dbReference type="Pfam" id="PF00082">
    <property type="entry name" value="Peptidase_S8"/>
    <property type="match status" value="1"/>
</dbReference>
<dbReference type="GO" id="GO:0006508">
    <property type="term" value="P:proteolysis"/>
    <property type="evidence" value="ECO:0007669"/>
    <property type="project" value="UniProtKB-KW"/>
</dbReference>
<keyword evidence="13" id="KW-0865">Zymogen</keyword>
<dbReference type="PANTHER" id="PTHR14218">
    <property type="entry name" value="PROTEASE S8 TRIPEPTIDYL PEPTIDASE I CLN2"/>
    <property type="match status" value="1"/>
</dbReference>
<organism evidence="19 20">
    <name type="scientific">Purpureocillium lavendulum</name>
    <dbReference type="NCBI Taxonomy" id="1247861"/>
    <lineage>
        <taxon>Eukaryota</taxon>
        <taxon>Fungi</taxon>
        <taxon>Dikarya</taxon>
        <taxon>Ascomycota</taxon>
        <taxon>Pezizomycotina</taxon>
        <taxon>Sordariomycetes</taxon>
        <taxon>Hypocreomycetidae</taxon>
        <taxon>Hypocreales</taxon>
        <taxon>Ophiocordycipitaceae</taxon>
        <taxon>Purpureocillium</taxon>
    </lineage>
</organism>
<feature type="active site" description="Charge relay system" evidence="15">
    <location>
        <position position="278"/>
    </location>
</feature>
<keyword evidence="9 15" id="KW-0378">Hydrolase</keyword>
<evidence type="ECO:0000256" key="17">
    <source>
        <dbReference type="SAM" id="SignalP"/>
    </source>
</evidence>
<feature type="active site" description="Charge relay system" evidence="15">
    <location>
        <position position="274"/>
    </location>
</feature>
<evidence type="ECO:0000256" key="6">
    <source>
        <dbReference type="ARBA" id="ARBA00022670"/>
    </source>
</evidence>
<dbReference type="InterPro" id="IPR000209">
    <property type="entry name" value="Peptidase_S8/S53_dom"/>
</dbReference>
<keyword evidence="8 17" id="KW-0732">Signal</keyword>
<feature type="domain" description="Peptidase S53" evidence="18">
    <location>
        <begin position="198"/>
        <end position="586"/>
    </location>
</feature>
<gene>
    <name evidence="19" type="primary">TPP1</name>
    <name evidence="19" type="ORF">O9K51_10134</name>
</gene>
<dbReference type="InterPro" id="IPR030400">
    <property type="entry name" value="Sedolisin_dom"/>
</dbReference>
<evidence type="ECO:0000256" key="4">
    <source>
        <dbReference type="ARBA" id="ARBA00012462"/>
    </source>
</evidence>
<comment type="cofactor">
    <cofactor evidence="15">
        <name>Ca(2+)</name>
        <dbReference type="ChEBI" id="CHEBI:29108"/>
    </cofactor>
    <text evidence="15">Binds 1 Ca(2+) ion per subunit.</text>
</comment>
<dbReference type="InterPro" id="IPR015366">
    <property type="entry name" value="S53_propep"/>
</dbReference>
<feature type="binding site" evidence="15">
    <location>
        <position position="564"/>
    </location>
    <ligand>
        <name>Ca(2+)</name>
        <dbReference type="ChEBI" id="CHEBI:29108"/>
    </ligand>
</feature>
<feature type="compositionally biased region" description="Polar residues" evidence="16">
    <location>
        <begin position="169"/>
        <end position="196"/>
    </location>
</feature>
<evidence type="ECO:0000256" key="9">
    <source>
        <dbReference type="ARBA" id="ARBA00022801"/>
    </source>
</evidence>
<keyword evidence="20" id="KW-1185">Reference proteome</keyword>